<dbReference type="EMBL" id="MU266335">
    <property type="protein sequence ID" value="KAH7930073.1"/>
    <property type="molecule type" value="Genomic_DNA"/>
</dbReference>
<keyword evidence="2" id="KW-1185">Reference proteome</keyword>
<evidence type="ECO:0000313" key="1">
    <source>
        <dbReference type="EMBL" id="KAH7930073.1"/>
    </source>
</evidence>
<proteinExistence type="predicted"/>
<reference evidence="1" key="1">
    <citation type="journal article" date="2021" name="New Phytol.">
        <title>Evolutionary innovations through gain and loss of genes in the ectomycorrhizal Boletales.</title>
        <authorList>
            <person name="Wu G."/>
            <person name="Miyauchi S."/>
            <person name="Morin E."/>
            <person name="Kuo A."/>
            <person name="Drula E."/>
            <person name="Varga T."/>
            <person name="Kohler A."/>
            <person name="Feng B."/>
            <person name="Cao Y."/>
            <person name="Lipzen A."/>
            <person name="Daum C."/>
            <person name="Hundley H."/>
            <person name="Pangilinan J."/>
            <person name="Johnson J."/>
            <person name="Barry K."/>
            <person name="LaButti K."/>
            <person name="Ng V."/>
            <person name="Ahrendt S."/>
            <person name="Min B."/>
            <person name="Choi I.G."/>
            <person name="Park H."/>
            <person name="Plett J.M."/>
            <person name="Magnuson J."/>
            <person name="Spatafora J.W."/>
            <person name="Nagy L.G."/>
            <person name="Henrissat B."/>
            <person name="Grigoriev I.V."/>
            <person name="Yang Z.L."/>
            <person name="Xu J."/>
            <person name="Martin F.M."/>
        </authorList>
    </citation>
    <scope>NUCLEOTIDE SEQUENCE</scope>
    <source>
        <strain evidence="1">KUC20120723A-06</strain>
    </source>
</reference>
<accession>A0ACB8BZL4</accession>
<sequence>MKKLGGASKDADKQAPKKKKAKHETSHAEAPQGNGQKSVAVPQKKGKGKTPPSSQAPGPSDKAVDAPGKKGKGGKNTKPKPVPEGDLPSKSLPASSNESSLTSLQKGMKDSLDGARFRLINELLYKSDSSDAVKMMKDDPGVFNEYHSGFRHQVQSWPSNPVSHYISELSSYPKKTVVADLGCGDAALARGLHSKKISVLSFDLVSDNAFVVEADICSRIPLPGSEPSSGQKSDGEAQVVDVVVCALSLMGTNWPRCIREAWRILKAGGDLKIAEVASRFTDADEFVSLVGSIGFKLHSKDDRNSHFTLFDFKKVPQAAKTEKEWSKLMSKGSVLKPCEYKRR</sequence>
<name>A0ACB8BZL4_9AGAM</name>
<comment type="caution">
    <text evidence="1">The sequence shown here is derived from an EMBL/GenBank/DDBJ whole genome shotgun (WGS) entry which is preliminary data.</text>
</comment>
<dbReference type="Proteomes" id="UP000790709">
    <property type="component" value="Unassembled WGS sequence"/>
</dbReference>
<protein>
    <submittedName>
        <fullName evidence="1">Uncharacterized protein</fullName>
    </submittedName>
</protein>
<evidence type="ECO:0000313" key="2">
    <source>
        <dbReference type="Proteomes" id="UP000790709"/>
    </source>
</evidence>
<gene>
    <name evidence="1" type="ORF">BV22DRAFT_1001384</name>
</gene>
<organism evidence="1 2">
    <name type="scientific">Leucogyrophana mollusca</name>
    <dbReference type="NCBI Taxonomy" id="85980"/>
    <lineage>
        <taxon>Eukaryota</taxon>
        <taxon>Fungi</taxon>
        <taxon>Dikarya</taxon>
        <taxon>Basidiomycota</taxon>
        <taxon>Agaricomycotina</taxon>
        <taxon>Agaricomycetes</taxon>
        <taxon>Agaricomycetidae</taxon>
        <taxon>Boletales</taxon>
        <taxon>Boletales incertae sedis</taxon>
        <taxon>Leucogyrophana</taxon>
    </lineage>
</organism>